<evidence type="ECO:0000313" key="4">
    <source>
        <dbReference type="EMBL" id="EKJ76517.1"/>
    </source>
</evidence>
<dbReference type="HOGENOM" id="CLU_338899_0_0_1"/>
<dbReference type="GO" id="GO:0005634">
    <property type="term" value="C:nucleus"/>
    <property type="evidence" value="ECO:0007669"/>
    <property type="project" value="TreeGrafter"/>
</dbReference>
<dbReference type="GO" id="GO:0010468">
    <property type="term" value="P:regulation of gene expression"/>
    <property type="evidence" value="ECO:0007669"/>
    <property type="project" value="TreeGrafter"/>
</dbReference>
<feature type="signal peptide" evidence="2">
    <location>
        <begin position="1"/>
        <end position="23"/>
    </location>
</feature>
<dbReference type="OrthoDB" id="5100964at2759"/>
<dbReference type="SMART" id="SM00558">
    <property type="entry name" value="JmjC"/>
    <property type="match status" value="1"/>
</dbReference>
<sequence length="839" mass="94155">MANMTACGLTLVVLSLFQVPTYLDMTAMVHHNNMKKAIEATRDEPTPTMSETLHSLHQKVSALVQKLSAIGADETMPPCAKQQLHEATLDARSIQEALGHICHAALADSSEIEIEIEITPPPTVHPTPDRVLTSTKSTPSIIRPTTSEDSNVSVTVQDQTSQHARAPITKRRIVHKVYPETATASVAESQSPPLVIPPTRSDGFNVFDTVQDKPSQPCARVSKSRTTRQAHLETVTATSGPTLRACDMGEKLVANLDKIVTQDGFQNEVFVPVPSIDLEAFKTDLNPYQNSTLQVQKYDNTNTEANQLGACFIFKSTSARDRFKRPDFSIQQKPPTANEAEKWLNHVIKNPPQHTISHYVGHANHIEFQGRLNPGPHVLSNDALGDIHKPYFHIGADKSANRFHIEDLSCLHEKESRHGLRSANQVLLGIKIWVLIATRHTTKFRKFIDKHWDTERCGSAVSHLELLVSPAQLRKEGIDFTIQVGYPGNLIVTHPCQYHMVINQGACIAQSINFILPGDSIECDKQLRCSQDGLAPFADELGMTMVSISQPKKCLQSADHKKGLKRAPDTDTHIAPKIKKTKKGIYRPQELSHLSQVLKELHKKDLVFQSPQLDSMQSVDERVYRFVCAIASRETVRMFFVMVAAWNKRVHSSDPPQQMGTEPVLRRVMLIKAIEGEGALITFISKHNQLHLHKEYLKKKNEGYRILCEMREEVRQKAGWSKSLLEYHLEIGKRFLKLSHGKEGILPFLSCYPQKDFDVRLSNSTWFDDEQIEQMKRLLNTPYTTALLLAGKSLEQAVETLQPMELGFHVDDVSWEELKEDEVITKLELVANHALGASS</sequence>
<dbReference type="GO" id="GO:0000785">
    <property type="term" value="C:chromatin"/>
    <property type="evidence" value="ECO:0007669"/>
    <property type="project" value="TreeGrafter"/>
</dbReference>
<dbReference type="KEGG" id="fpu:FPSE_03277"/>
<dbReference type="InterPro" id="IPR003347">
    <property type="entry name" value="JmjC_dom"/>
</dbReference>
<keyword evidence="2" id="KW-0732">Signal</keyword>
<dbReference type="RefSeq" id="XP_009254671.1">
    <property type="nucleotide sequence ID" value="XM_009256396.1"/>
</dbReference>
<feature type="region of interest" description="Disordered" evidence="1">
    <location>
        <begin position="120"/>
        <end position="164"/>
    </location>
</feature>
<dbReference type="PROSITE" id="PS51184">
    <property type="entry name" value="JMJC"/>
    <property type="match status" value="1"/>
</dbReference>
<feature type="compositionally biased region" description="Polar residues" evidence="1">
    <location>
        <begin position="132"/>
        <end position="163"/>
    </location>
</feature>
<dbReference type="eggNOG" id="KOG0958">
    <property type="taxonomic scope" value="Eukaryota"/>
</dbReference>
<evidence type="ECO:0000313" key="5">
    <source>
        <dbReference type="Proteomes" id="UP000007978"/>
    </source>
</evidence>
<dbReference type="SUPFAM" id="SSF51197">
    <property type="entry name" value="Clavaminate synthase-like"/>
    <property type="match status" value="1"/>
</dbReference>
<protein>
    <recommendedName>
        <fullName evidence="3">JmjC domain-containing protein</fullName>
    </recommendedName>
</protein>
<evidence type="ECO:0000256" key="2">
    <source>
        <dbReference type="SAM" id="SignalP"/>
    </source>
</evidence>
<dbReference type="EMBL" id="AFNW01000070">
    <property type="protein sequence ID" value="EKJ76517.1"/>
    <property type="molecule type" value="Genomic_DNA"/>
</dbReference>
<keyword evidence="5" id="KW-1185">Reference proteome</keyword>
<dbReference type="AlphaFoldDB" id="K3VN23"/>
<dbReference type="PANTHER" id="PTHR10694:SF129">
    <property type="entry name" value="LYSINE-SPECIFIC DEMETHYLASE 4B-RELATED"/>
    <property type="match status" value="1"/>
</dbReference>
<feature type="domain" description="JmjC" evidence="3">
    <location>
        <begin position="364"/>
        <end position="531"/>
    </location>
</feature>
<dbReference type="Pfam" id="PF02373">
    <property type="entry name" value="JmjC"/>
    <property type="match status" value="1"/>
</dbReference>
<accession>K3VN23</accession>
<dbReference type="GO" id="GO:0051864">
    <property type="term" value="F:histone H3K36 demethylase activity"/>
    <property type="evidence" value="ECO:0007669"/>
    <property type="project" value="TreeGrafter"/>
</dbReference>
<evidence type="ECO:0000259" key="3">
    <source>
        <dbReference type="PROSITE" id="PS51184"/>
    </source>
</evidence>
<dbReference type="GO" id="GO:0032454">
    <property type="term" value="F:histone H3K9 demethylase activity"/>
    <property type="evidence" value="ECO:0007669"/>
    <property type="project" value="TreeGrafter"/>
</dbReference>
<evidence type="ECO:0000256" key="1">
    <source>
        <dbReference type="SAM" id="MobiDB-lite"/>
    </source>
</evidence>
<dbReference type="GeneID" id="20361896"/>
<name>K3VN23_FUSPC</name>
<dbReference type="Gene3D" id="2.60.120.650">
    <property type="entry name" value="Cupin"/>
    <property type="match status" value="1"/>
</dbReference>
<reference evidence="4 5" key="1">
    <citation type="journal article" date="2012" name="PLoS Pathog.">
        <title>Comparative pathogenomics reveals horizontally acquired novel virulence genes in fungi infecting cereal hosts.</title>
        <authorList>
            <person name="Gardiner D.M."/>
            <person name="McDonald M.C."/>
            <person name="Covarelli L."/>
            <person name="Solomon P.S."/>
            <person name="Rusu A.G."/>
            <person name="Marshall M."/>
            <person name="Kazan K."/>
            <person name="Chakraborty S."/>
            <person name="McDonald B.A."/>
            <person name="Manners J.M."/>
        </authorList>
    </citation>
    <scope>NUCLEOTIDE SEQUENCE [LARGE SCALE GENOMIC DNA]</scope>
    <source>
        <strain evidence="4 5">CS3096</strain>
    </source>
</reference>
<gene>
    <name evidence="4" type="ORF">FPSE_03277</name>
</gene>
<proteinExistence type="predicted"/>
<comment type="caution">
    <text evidence="4">The sequence shown here is derived from an EMBL/GenBank/DDBJ whole genome shotgun (WGS) entry which is preliminary data.</text>
</comment>
<feature type="chain" id="PRO_5003866918" description="JmjC domain-containing protein" evidence="2">
    <location>
        <begin position="24"/>
        <end position="839"/>
    </location>
</feature>
<dbReference type="Proteomes" id="UP000007978">
    <property type="component" value="Chromosome 3"/>
</dbReference>
<organism evidence="4 5">
    <name type="scientific">Fusarium pseudograminearum (strain CS3096)</name>
    <name type="common">Wheat and barley crown-rot fungus</name>
    <dbReference type="NCBI Taxonomy" id="1028729"/>
    <lineage>
        <taxon>Eukaryota</taxon>
        <taxon>Fungi</taxon>
        <taxon>Dikarya</taxon>
        <taxon>Ascomycota</taxon>
        <taxon>Pezizomycotina</taxon>
        <taxon>Sordariomycetes</taxon>
        <taxon>Hypocreomycetidae</taxon>
        <taxon>Hypocreales</taxon>
        <taxon>Nectriaceae</taxon>
        <taxon>Fusarium</taxon>
    </lineage>
</organism>
<dbReference type="PANTHER" id="PTHR10694">
    <property type="entry name" value="LYSINE-SPECIFIC DEMETHYLASE"/>
    <property type="match status" value="1"/>
</dbReference>